<keyword evidence="8 12" id="KW-0406">Ion transport</keyword>
<dbReference type="PANTHER" id="PTHR11767:SF3">
    <property type="entry name" value="INWARD RECTIFIER POTASSIUM CHANNEL 13"/>
    <property type="match status" value="1"/>
</dbReference>
<keyword evidence="5 12" id="KW-0851">Voltage-gated channel</keyword>
<evidence type="ECO:0000256" key="4">
    <source>
        <dbReference type="ARBA" id="ARBA00022692"/>
    </source>
</evidence>
<feature type="domain" description="Inward rectifier potassium channel C-terminal" evidence="16">
    <location>
        <begin position="176"/>
        <end position="328"/>
    </location>
</feature>
<keyword evidence="10 12" id="KW-0407">Ion channel</keyword>
<keyword evidence="9 14" id="KW-0472">Membrane</keyword>
<dbReference type="GeneID" id="116947051"/>
<evidence type="ECO:0000256" key="5">
    <source>
        <dbReference type="ARBA" id="ARBA00022882"/>
    </source>
</evidence>
<name>A0AAJ7TI00_PETMA</name>
<dbReference type="InterPro" id="IPR040445">
    <property type="entry name" value="Kir_TM"/>
</dbReference>
<comment type="catalytic activity">
    <reaction evidence="11">
        <text>K(+)(in) = K(+)(out)</text>
        <dbReference type="Rhea" id="RHEA:29463"/>
        <dbReference type="ChEBI" id="CHEBI:29103"/>
    </reaction>
</comment>
<evidence type="ECO:0000256" key="14">
    <source>
        <dbReference type="SAM" id="Phobius"/>
    </source>
</evidence>
<evidence type="ECO:0000256" key="3">
    <source>
        <dbReference type="ARBA" id="ARBA00022538"/>
    </source>
</evidence>
<protein>
    <submittedName>
        <fullName evidence="18">Inward rectifier potassium channel 13-like</fullName>
    </submittedName>
</protein>
<dbReference type="GO" id="GO:0005886">
    <property type="term" value="C:plasma membrane"/>
    <property type="evidence" value="ECO:0007669"/>
    <property type="project" value="TreeGrafter"/>
</dbReference>
<dbReference type="PRINTS" id="PR01320">
    <property type="entry name" value="KIRCHANNEL"/>
</dbReference>
<organism evidence="17 18">
    <name type="scientific">Petromyzon marinus</name>
    <name type="common">Sea lamprey</name>
    <dbReference type="NCBI Taxonomy" id="7757"/>
    <lineage>
        <taxon>Eukaryota</taxon>
        <taxon>Metazoa</taxon>
        <taxon>Chordata</taxon>
        <taxon>Craniata</taxon>
        <taxon>Vertebrata</taxon>
        <taxon>Cyclostomata</taxon>
        <taxon>Hyperoartia</taxon>
        <taxon>Petromyzontiformes</taxon>
        <taxon>Petromyzontidae</taxon>
        <taxon>Petromyzon</taxon>
    </lineage>
</organism>
<dbReference type="RefSeq" id="XP_032818336.1">
    <property type="nucleotide sequence ID" value="XM_032962445.1"/>
</dbReference>
<keyword evidence="6 12" id="KW-0630">Potassium</keyword>
<evidence type="ECO:0000256" key="7">
    <source>
        <dbReference type="ARBA" id="ARBA00022989"/>
    </source>
</evidence>
<dbReference type="AlphaFoldDB" id="A0AAJ7TI00"/>
<keyword evidence="7 14" id="KW-1133">Transmembrane helix</keyword>
<keyword evidence="2 12" id="KW-0813">Transport</keyword>
<evidence type="ECO:0000256" key="6">
    <source>
        <dbReference type="ARBA" id="ARBA00022958"/>
    </source>
</evidence>
<feature type="region of interest" description="Disordered" evidence="13">
    <location>
        <begin position="347"/>
        <end position="371"/>
    </location>
</feature>
<dbReference type="InterPro" id="IPR013518">
    <property type="entry name" value="K_chnl_inward-rec_Kir_cyto"/>
</dbReference>
<dbReference type="GO" id="GO:0034702">
    <property type="term" value="C:monoatomic ion channel complex"/>
    <property type="evidence" value="ECO:0007669"/>
    <property type="project" value="UniProtKB-KW"/>
</dbReference>
<gene>
    <name evidence="18" type="primary">LOC116947051</name>
</gene>
<comment type="subcellular location">
    <subcellularLocation>
        <location evidence="1 12">Membrane</location>
        <topology evidence="1 12">Multi-pass membrane protein</topology>
    </subcellularLocation>
</comment>
<feature type="transmembrane region" description="Helical" evidence="14">
    <location>
        <begin position="64"/>
        <end position="87"/>
    </location>
</feature>
<dbReference type="GO" id="GO:0005242">
    <property type="term" value="F:inward rectifier potassium channel activity"/>
    <property type="evidence" value="ECO:0007669"/>
    <property type="project" value="InterPro"/>
</dbReference>
<dbReference type="GO" id="GO:0034765">
    <property type="term" value="P:regulation of monoatomic ion transmembrane transport"/>
    <property type="evidence" value="ECO:0007669"/>
    <property type="project" value="TreeGrafter"/>
</dbReference>
<feature type="transmembrane region" description="Helical" evidence="14">
    <location>
        <begin position="140"/>
        <end position="164"/>
    </location>
</feature>
<dbReference type="InterPro" id="IPR014756">
    <property type="entry name" value="Ig_E-set"/>
</dbReference>
<dbReference type="InterPro" id="IPR016449">
    <property type="entry name" value="K_chnl_inward-rec_Kir"/>
</dbReference>
<reference evidence="18" key="1">
    <citation type="submission" date="2025-08" db="UniProtKB">
        <authorList>
            <consortium name="RefSeq"/>
        </authorList>
    </citation>
    <scope>IDENTIFICATION</scope>
    <source>
        <tissue evidence="18">Sperm</tissue>
    </source>
</reference>
<evidence type="ECO:0000256" key="10">
    <source>
        <dbReference type="ARBA" id="ARBA00023303"/>
    </source>
</evidence>
<feature type="domain" description="Potassium channel inwardly rectifying transmembrane" evidence="15">
    <location>
        <begin position="29"/>
        <end position="169"/>
    </location>
</feature>
<evidence type="ECO:0000256" key="2">
    <source>
        <dbReference type="ARBA" id="ARBA00022448"/>
    </source>
</evidence>
<evidence type="ECO:0000256" key="11">
    <source>
        <dbReference type="ARBA" id="ARBA00034430"/>
    </source>
</evidence>
<dbReference type="Pfam" id="PF01007">
    <property type="entry name" value="IRK"/>
    <property type="match status" value="1"/>
</dbReference>
<keyword evidence="3 12" id="KW-0633">Potassium transport</keyword>
<evidence type="ECO:0000256" key="13">
    <source>
        <dbReference type="SAM" id="MobiDB-lite"/>
    </source>
</evidence>
<dbReference type="SUPFAM" id="SSF81324">
    <property type="entry name" value="Voltage-gated potassium channels"/>
    <property type="match status" value="1"/>
</dbReference>
<proteinExistence type="inferred from homology"/>
<dbReference type="Gene3D" id="2.60.40.1400">
    <property type="entry name" value="G protein-activated inward rectifier potassium channel 1"/>
    <property type="match status" value="1"/>
</dbReference>
<evidence type="ECO:0000256" key="12">
    <source>
        <dbReference type="RuleBase" id="RU003822"/>
    </source>
</evidence>
<evidence type="ECO:0000313" key="18">
    <source>
        <dbReference type="RefSeq" id="XP_032818336.1"/>
    </source>
</evidence>
<evidence type="ECO:0000259" key="16">
    <source>
        <dbReference type="Pfam" id="PF17655"/>
    </source>
</evidence>
<dbReference type="PANTHER" id="PTHR11767">
    <property type="entry name" value="INWARD RECTIFIER POTASSIUM CHANNEL"/>
    <property type="match status" value="1"/>
</dbReference>
<evidence type="ECO:0000313" key="17">
    <source>
        <dbReference type="Proteomes" id="UP001318040"/>
    </source>
</evidence>
<dbReference type="InterPro" id="IPR041647">
    <property type="entry name" value="IRK_C"/>
</dbReference>
<dbReference type="Proteomes" id="UP001318040">
    <property type="component" value="Chromosome 28"/>
</dbReference>
<accession>A0AAJ7TI00</accession>
<evidence type="ECO:0000256" key="8">
    <source>
        <dbReference type="ARBA" id="ARBA00023065"/>
    </source>
</evidence>
<dbReference type="Gene3D" id="1.10.287.70">
    <property type="match status" value="1"/>
</dbReference>
<keyword evidence="17" id="KW-1185">Reference proteome</keyword>
<dbReference type="Pfam" id="PF17655">
    <property type="entry name" value="IRK_C"/>
    <property type="match status" value="1"/>
</dbReference>
<dbReference type="KEGG" id="pmrn:116947051"/>
<keyword evidence="4 12" id="KW-0812">Transmembrane</keyword>
<dbReference type="SUPFAM" id="SSF81296">
    <property type="entry name" value="E set domains"/>
    <property type="match status" value="1"/>
</dbReference>
<evidence type="ECO:0000259" key="15">
    <source>
        <dbReference type="Pfam" id="PF01007"/>
    </source>
</evidence>
<evidence type="ECO:0000256" key="1">
    <source>
        <dbReference type="ARBA" id="ARBA00004141"/>
    </source>
</evidence>
<evidence type="ECO:0000256" key="9">
    <source>
        <dbReference type="ARBA" id="ARBA00023136"/>
    </source>
</evidence>
<comment type="similarity">
    <text evidence="12">Belongs to the inward rectifier-type potassium channel (TC 1.A.2.1) family.</text>
</comment>
<sequence>MCALYRDSVGYEQVCLRPLLAQPRPRFMTKDGRPTLRMHSSSSMGCWSYVRDIWSTLLSLRWRFMLLVFSAAFLLSWFVFALLWYLIAYLHGDVEASPDPEHVVCVQAITSLRAAFSFAVETQLTIGYGKMYPNGECPQAVALLTVQMILGLMLEALITGAFVAKLARPKLRSETLRFSHFAVVNRQGEQSCLLFRVANLLPSPLLHIRLQAVLYQTHGTELLHQTAVPFTLDHMDGEEHCPFFLSPLTYCHAITETSPFYRQQQVLGSVQPGLELVVFLTARDENTGEVCQKRTSYISEEILCNHCYPPAVISKEGQYTYNVRDFDRPLPDPGVNIERSAMNGALADQRDNESNEGNHSTVALIIDESSP</sequence>
<dbReference type="GO" id="GO:1990573">
    <property type="term" value="P:potassium ion import across plasma membrane"/>
    <property type="evidence" value="ECO:0007669"/>
    <property type="project" value="TreeGrafter"/>
</dbReference>